<comment type="caution">
    <text evidence="3">The sequence shown here is derived from an EMBL/GenBank/DDBJ whole genome shotgun (WGS) entry which is preliminary data.</text>
</comment>
<dbReference type="PANTHER" id="PTHR44154:SF1">
    <property type="entry name" value="QUINONE OXIDOREDUCTASE"/>
    <property type="match status" value="1"/>
</dbReference>
<evidence type="ECO:0000313" key="4">
    <source>
        <dbReference type="Proteomes" id="UP000540568"/>
    </source>
</evidence>
<dbReference type="Pfam" id="PF08240">
    <property type="entry name" value="ADH_N"/>
    <property type="match status" value="1"/>
</dbReference>
<feature type="domain" description="Enoyl reductase (ER)" evidence="2">
    <location>
        <begin position="10"/>
        <end position="299"/>
    </location>
</feature>
<dbReference type="InterPro" id="IPR011032">
    <property type="entry name" value="GroES-like_sf"/>
</dbReference>
<evidence type="ECO:0000313" key="3">
    <source>
        <dbReference type="EMBL" id="MBA8808347.1"/>
    </source>
</evidence>
<dbReference type="Pfam" id="PF13602">
    <property type="entry name" value="ADH_zinc_N_2"/>
    <property type="match status" value="1"/>
</dbReference>
<gene>
    <name evidence="3" type="ORF">FHX71_002289</name>
</gene>
<reference evidence="3 4" key="1">
    <citation type="submission" date="2020-07" db="EMBL/GenBank/DDBJ databases">
        <title>Sequencing the genomes of 1000 actinobacteria strains.</title>
        <authorList>
            <person name="Klenk H.-P."/>
        </authorList>
    </citation>
    <scope>NUCLEOTIDE SEQUENCE [LARGE SCALE GENOMIC DNA]</scope>
    <source>
        <strain evidence="3 4">DSM 44121</strain>
    </source>
</reference>
<proteinExistence type="predicted"/>
<organism evidence="3 4">
    <name type="scientific">Promicromonospora sukumoe</name>
    <dbReference type="NCBI Taxonomy" id="88382"/>
    <lineage>
        <taxon>Bacteria</taxon>
        <taxon>Bacillati</taxon>
        <taxon>Actinomycetota</taxon>
        <taxon>Actinomycetes</taxon>
        <taxon>Micrococcales</taxon>
        <taxon>Promicromonosporaceae</taxon>
        <taxon>Promicromonospora</taxon>
    </lineage>
</organism>
<accession>A0A7W3PEA4</accession>
<dbReference type="InterPro" id="IPR051603">
    <property type="entry name" value="Zinc-ADH_QOR/CCCR"/>
</dbReference>
<evidence type="ECO:0000256" key="1">
    <source>
        <dbReference type="ARBA" id="ARBA00022857"/>
    </source>
</evidence>
<keyword evidence="1" id="KW-0521">NADP</keyword>
<name>A0A7W3PEA4_9MICO</name>
<dbReference type="InterPro" id="IPR013154">
    <property type="entry name" value="ADH-like_N"/>
</dbReference>
<dbReference type="SMART" id="SM00829">
    <property type="entry name" value="PKS_ER"/>
    <property type="match status" value="1"/>
</dbReference>
<dbReference type="SUPFAM" id="SSF51735">
    <property type="entry name" value="NAD(P)-binding Rossmann-fold domains"/>
    <property type="match status" value="1"/>
</dbReference>
<dbReference type="Proteomes" id="UP000540568">
    <property type="component" value="Unassembled WGS sequence"/>
</dbReference>
<sequence>MRAAVITVFGDPSALKEADVDTPSPGRGQVLVRVRAAGVNPIEAKVRAGAFGLPAPAVIGFEFAGVVEALGDGVVGVQPGDRVAGWPDSPAQGSYAEYTLSSNYTSIPDGVTFEQAAATVIGADNAARGLSELHLRAGETLLVTGASGALGSAAVQFARLAGVTVIGVAGPSSLPFVESLGATAVEYGDGLVERVRAAAPQGIDAVLDTAGRGLLPAAIELRGGNERVVTLADADAGRHGVPFSYGNDSNRNSGYVHDALERIAAGEWVTRIGHTLPLAQASEAHRILETGHTSGKIILTP</sequence>
<dbReference type="GO" id="GO:0016491">
    <property type="term" value="F:oxidoreductase activity"/>
    <property type="evidence" value="ECO:0007669"/>
    <property type="project" value="InterPro"/>
</dbReference>
<dbReference type="SUPFAM" id="SSF50129">
    <property type="entry name" value="GroES-like"/>
    <property type="match status" value="1"/>
</dbReference>
<dbReference type="Gene3D" id="3.90.180.10">
    <property type="entry name" value="Medium-chain alcohol dehydrogenases, catalytic domain"/>
    <property type="match status" value="1"/>
</dbReference>
<protein>
    <submittedName>
        <fullName evidence="3">NADPH:quinone reductase-like Zn-dependent oxidoreductase</fullName>
    </submittedName>
</protein>
<evidence type="ECO:0000259" key="2">
    <source>
        <dbReference type="SMART" id="SM00829"/>
    </source>
</evidence>
<dbReference type="PANTHER" id="PTHR44154">
    <property type="entry name" value="QUINONE OXIDOREDUCTASE"/>
    <property type="match status" value="1"/>
</dbReference>
<dbReference type="CDD" id="cd05289">
    <property type="entry name" value="MDR_like_2"/>
    <property type="match status" value="1"/>
</dbReference>
<dbReference type="EMBL" id="JACGWV010000001">
    <property type="protein sequence ID" value="MBA8808347.1"/>
    <property type="molecule type" value="Genomic_DNA"/>
</dbReference>
<dbReference type="InterPro" id="IPR036291">
    <property type="entry name" value="NAD(P)-bd_dom_sf"/>
</dbReference>
<dbReference type="AlphaFoldDB" id="A0A7W3PEA4"/>
<dbReference type="InterPro" id="IPR020843">
    <property type="entry name" value="ER"/>
</dbReference>
<keyword evidence="4" id="KW-1185">Reference proteome</keyword>
<dbReference type="Gene3D" id="3.40.50.720">
    <property type="entry name" value="NAD(P)-binding Rossmann-like Domain"/>
    <property type="match status" value="1"/>
</dbReference>
<dbReference type="RefSeq" id="WP_182616284.1">
    <property type="nucleotide sequence ID" value="NZ_BAAATF010000003.1"/>
</dbReference>